<reference evidence="1 2" key="1">
    <citation type="submission" date="2015-11" db="EMBL/GenBank/DDBJ databases">
        <title>Genome sequences of Lysobacter enzymogenes strain C3 and Lysobacter antibioticus ATCC 29479.</title>
        <authorList>
            <person name="Kobayashi D.Y."/>
        </authorList>
    </citation>
    <scope>NUCLEOTIDE SEQUENCE [LARGE SCALE GENOMIC DNA]</scope>
    <source>
        <strain evidence="1 2">C3</strain>
    </source>
</reference>
<accession>A0A0S2DEK0</accession>
<proteinExistence type="predicted"/>
<protein>
    <submittedName>
        <fullName evidence="1">Uncharacterized protein</fullName>
    </submittedName>
</protein>
<evidence type="ECO:0000313" key="1">
    <source>
        <dbReference type="EMBL" id="ALN56915.1"/>
    </source>
</evidence>
<dbReference type="EMBL" id="CP013140">
    <property type="protein sequence ID" value="ALN56915.1"/>
    <property type="molecule type" value="Genomic_DNA"/>
</dbReference>
<name>A0A0S2DEK0_LYSEN</name>
<organism evidence="1 2">
    <name type="scientific">Lysobacter enzymogenes</name>
    <dbReference type="NCBI Taxonomy" id="69"/>
    <lineage>
        <taxon>Bacteria</taxon>
        <taxon>Pseudomonadati</taxon>
        <taxon>Pseudomonadota</taxon>
        <taxon>Gammaproteobacteria</taxon>
        <taxon>Lysobacterales</taxon>
        <taxon>Lysobacteraceae</taxon>
        <taxon>Lysobacter</taxon>
    </lineage>
</organism>
<dbReference type="AlphaFoldDB" id="A0A0S2DEK0"/>
<dbReference type="PATRIC" id="fig|69.6.peg.1539"/>
<dbReference type="RefSeq" id="WP_057946876.1">
    <property type="nucleotide sequence ID" value="NZ_CP067396.1"/>
</dbReference>
<dbReference type="OrthoDB" id="1550318at2"/>
<gene>
    <name evidence="1" type="ORF">GLE_1558</name>
</gene>
<dbReference type="KEGG" id="lez:GLE_1558"/>
<sequence length="476" mass="52186">MSEFEPPYSHVGEASPPSLEAQDEETGPLSQFRHGAQDRRLLELARLDAGLAANADFDDKPWGLLYRALVDSMGLSPDDFQLIYPSVPWDWPCPQAGFVHAAQHDFCATAPQWSAIGAYVSSGDTVHQAYQQFLNTALAQTDYRSLRQHLNDADDALTTATNQYTLASASAASAYAAQVEDNQPSFTQWLGSERGRGHQARIVAAQAGMNRAQAHYAALVAQCQSPGLGQAQRRCGDERFHVRLSDLNLIRMPKVPDWRLARSCDEWVAQVESGRGPAGVTLGFSNREAPYDFAQTWAGRRGRIRQLFWQVRINGRWERIDEFEFDNKLELSLDFQAVDTIAIRPGEWFDGEFARSMIDGPFMPGYSAFGGDTVETRGQPVFGERGFFGLMKSGVCVGYRPSFAIRTSTSTFRRFADPFKAATGLRIGPFVFEAEGGSLAAGWSADPATQTFSGATTSRKPSIVGATVAELPNAGG</sequence>
<evidence type="ECO:0000313" key="2">
    <source>
        <dbReference type="Proteomes" id="UP000061569"/>
    </source>
</evidence>
<dbReference type="Proteomes" id="UP000061569">
    <property type="component" value="Chromosome"/>
</dbReference>